<evidence type="ECO:0000256" key="1">
    <source>
        <dbReference type="ARBA" id="ARBA00023002"/>
    </source>
</evidence>
<dbReference type="GO" id="GO:0004777">
    <property type="term" value="F:succinate-semialdehyde dehydrogenase (NAD+) activity"/>
    <property type="evidence" value="ECO:0007669"/>
    <property type="project" value="TreeGrafter"/>
</dbReference>
<dbReference type="InterPro" id="IPR050740">
    <property type="entry name" value="Aldehyde_DH_Superfamily"/>
</dbReference>
<proteinExistence type="inferred from homology"/>
<feature type="domain" description="Aldehyde dehydrogenase" evidence="4">
    <location>
        <begin position="51"/>
        <end position="505"/>
    </location>
</feature>
<dbReference type="GeneID" id="91100395"/>
<organism evidence="5 6">
    <name type="scientific">Kwoniella europaea PYCC6329</name>
    <dbReference type="NCBI Taxonomy" id="1423913"/>
    <lineage>
        <taxon>Eukaryota</taxon>
        <taxon>Fungi</taxon>
        <taxon>Dikarya</taxon>
        <taxon>Basidiomycota</taxon>
        <taxon>Agaricomycotina</taxon>
        <taxon>Tremellomycetes</taxon>
        <taxon>Tremellales</taxon>
        <taxon>Cryptococcaceae</taxon>
        <taxon>Kwoniella</taxon>
    </lineage>
</organism>
<protein>
    <recommendedName>
        <fullName evidence="4">Aldehyde dehydrogenase domain-containing protein</fullName>
    </recommendedName>
</protein>
<dbReference type="SUPFAM" id="SSF53720">
    <property type="entry name" value="ALDH-like"/>
    <property type="match status" value="1"/>
</dbReference>
<dbReference type="AlphaFoldDB" id="A0AAX4KCB2"/>
<evidence type="ECO:0000259" key="4">
    <source>
        <dbReference type="Pfam" id="PF00171"/>
    </source>
</evidence>
<dbReference type="KEGG" id="ker:91100395"/>
<dbReference type="InterPro" id="IPR016162">
    <property type="entry name" value="Ald_DH_N"/>
</dbReference>
<dbReference type="GO" id="GO:0009450">
    <property type="term" value="P:gamma-aminobutyric acid catabolic process"/>
    <property type="evidence" value="ECO:0007669"/>
    <property type="project" value="TreeGrafter"/>
</dbReference>
<evidence type="ECO:0000313" key="6">
    <source>
        <dbReference type="Proteomes" id="UP001358614"/>
    </source>
</evidence>
<dbReference type="InterPro" id="IPR016163">
    <property type="entry name" value="Ald_DH_C"/>
</dbReference>
<keyword evidence="6" id="KW-1185">Reference proteome</keyword>
<keyword evidence="1 3" id="KW-0560">Oxidoreductase</keyword>
<feature type="active site" evidence="2">
    <location>
        <position position="283"/>
    </location>
</feature>
<name>A0AAX4KCB2_9TREE</name>
<dbReference type="PROSITE" id="PS00687">
    <property type="entry name" value="ALDEHYDE_DEHYDR_GLU"/>
    <property type="match status" value="1"/>
</dbReference>
<dbReference type="Pfam" id="PF00171">
    <property type="entry name" value="Aldedh"/>
    <property type="match status" value="1"/>
</dbReference>
<evidence type="ECO:0000256" key="3">
    <source>
        <dbReference type="RuleBase" id="RU003345"/>
    </source>
</evidence>
<dbReference type="Gene3D" id="3.40.605.10">
    <property type="entry name" value="Aldehyde Dehydrogenase, Chain A, domain 1"/>
    <property type="match status" value="1"/>
</dbReference>
<dbReference type="Proteomes" id="UP001358614">
    <property type="component" value="Chromosome 1"/>
</dbReference>
<gene>
    <name evidence="5" type="ORF">V865_001591</name>
</gene>
<sequence length="522" mass="56694">MSSIKIRASASAGRYRRLVHTVRRFYLPASSSSLPTVQLWIGGQSLATSSGGTVVHTHPKTGRESCQAVVAGEKEVNDAIMSSKTAFEEWRDVTGWEKKGILQIVGKLIKDRSKDLEEALRADSTFSDLVVKKDQESALHLLEGASHTAISVEGTIPQTVDGSFSMVLRQPYGPVLSIPAFNYPLTLALRSIAYPLACGNTVLLRASPLLPQFFQLLGHLFQDAGLPKGALQILNFSEKDVAERIEQIIAHREVRMVNFTGSVRLGKILAAKCGQYLKPSVMELGGKSVAIVLPSADLELAANNILFGAFFNSGQVCMSTEQVLVHSEIANEFEKVLKEIAEQAKWGEQGMEMVRPGSGDGARDLYDNAIKEGAKVLYSSSNTSSTSSTSSTSFPPTIFSSLPASSKLYIEESFSPLLSLHRLSSTEDIIQHANSHSTGLTSSIFTNDYREALDMAKELESGAVHVNGMTIHDQHNLPHGGWKDSGYGRFNSKGAIESFTQTKNVRFVKSGKLPLGLIYEGL</sequence>
<dbReference type="PANTHER" id="PTHR43353:SF6">
    <property type="entry name" value="CYTOPLASMIC ALDEHYDE DEHYDROGENASE (EUROFUNG)"/>
    <property type="match status" value="1"/>
</dbReference>
<dbReference type="InterPro" id="IPR015590">
    <property type="entry name" value="Aldehyde_DH_dom"/>
</dbReference>
<evidence type="ECO:0000313" key="5">
    <source>
        <dbReference type="EMBL" id="WWD03538.1"/>
    </source>
</evidence>
<reference evidence="5 6" key="1">
    <citation type="submission" date="2024-01" db="EMBL/GenBank/DDBJ databases">
        <title>Comparative genomics of Cryptococcus and Kwoniella reveals pathogenesis evolution and contrasting modes of karyotype evolution via chromosome fusion or intercentromeric recombination.</title>
        <authorList>
            <person name="Coelho M.A."/>
            <person name="David-Palma M."/>
            <person name="Shea T."/>
            <person name="Bowers K."/>
            <person name="McGinley-Smith S."/>
            <person name="Mohammad A.W."/>
            <person name="Gnirke A."/>
            <person name="Yurkov A.M."/>
            <person name="Nowrousian M."/>
            <person name="Sun S."/>
            <person name="Cuomo C.A."/>
            <person name="Heitman J."/>
        </authorList>
    </citation>
    <scope>NUCLEOTIDE SEQUENCE [LARGE SCALE GENOMIC DNA]</scope>
    <source>
        <strain evidence="5 6">PYCC6329</strain>
    </source>
</reference>
<dbReference type="InterPro" id="IPR029510">
    <property type="entry name" value="Ald_DH_CS_GLU"/>
</dbReference>
<dbReference type="RefSeq" id="XP_066081505.1">
    <property type="nucleotide sequence ID" value="XM_066225408.1"/>
</dbReference>
<dbReference type="PANTHER" id="PTHR43353">
    <property type="entry name" value="SUCCINATE-SEMIALDEHYDE DEHYDROGENASE, MITOCHONDRIAL"/>
    <property type="match status" value="1"/>
</dbReference>
<dbReference type="EMBL" id="CP144089">
    <property type="protein sequence ID" value="WWD03538.1"/>
    <property type="molecule type" value="Genomic_DNA"/>
</dbReference>
<dbReference type="InterPro" id="IPR016161">
    <property type="entry name" value="Ald_DH/histidinol_DH"/>
</dbReference>
<evidence type="ECO:0000256" key="2">
    <source>
        <dbReference type="PROSITE-ProRule" id="PRU10007"/>
    </source>
</evidence>
<accession>A0AAX4KCB2</accession>
<dbReference type="Gene3D" id="3.40.309.10">
    <property type="entry name" value="Aldehyde Dehydrogenase, Chain A, domain 2"/>
    <property type="match status" value="1"/>
</dbReference>
<comment type="similarity">
    <text evidence="3">Belongs to the aldehyde dehydrogenase family.</text>
</comment>